<accession>A0A9X3MUK1</accession>
<feature type="transmembrane region" description="Helical" evidence="6">
    <location>
        <begin position="314"/>
        <end position="334"/>
    </location>
</feature>
<keyword evidence="10" id="KW-1185">Reference proteome</keyword>
<name>A0A9X3MUK1_9ACTN</name>
<keyword evidence="1 6" id="KW-0812">Transmembrane</keyword>
<dbReference type="CDD" id="cd12912">
    <property type="entry name" value="PDC2_MCP_like"/>
    <property type="match status" value="1"/>
</dbReference>
<dbReference type="InterPro" id="IPR004089">
    <property type="entry name" value="MCPsignal_dom"/>
</dbReference>
<evidence type="ECO:0000259" key="8">
    <source>
        <dbReference type="PROSITE" id="PS50885"/>
    </source>
</evidence>
<comment type="caution">
    <text evidence="9">The sequence shown here is derived from an EMBL/GenBank/DDBJ whole genome shotgun (WGS) entry which is preliminary data.</text>
</comment>
<comment type="similarity">
    <text evidence="4">Belongs to the methyl-accepting chemotaxis (MCP) protein family.</text>
</comment>
<dbReference type="PRINTS" id="PR00260">
    <property type="entry name" value="CHEMTRNSDUCR"/>
</dbReference>
<feature type="domain" description="Methyl-accepting transducer" evidence="7">
    <location>
        <begin position="445"/>
        <end position="681"/>
    </location>
</feature>
<keyword evidence="2 6" id="KW-1133">Transmembrane helix</keyword>
<reference evidence="9" key="1">
    <citation type="submission" date="2022-10" db="EMBL/GenBank/DDBJ databases">
        <title>The WGS of Solirubrobacter ginsenosidimutans DSM 21036.</title>
        <authorList>
            <person name="Jiang Z."/>
        </authorList>
    </citation>
    <scope>NUCLEOTIDE SEQUENCE</scope>
    <source>
        <strain evidence="9">DSM 21036</strain>
    </source>
</reference>
<dbReference type="Proteomes" id="UP001149140">
    <property type="component" value="Unassembled WGS sequence"/>
</dbReference>
<dbReference type="Pfam" id="PF00015">
    <property type="entry name" value="MCPsignal"/>
    <property type="match status" value="1"/>
</dbReference>
<evidence type="ECO:0000256" key="3">
    <source>
        <dbReference type="ARBA" id="ARBA00023224"/>
    </source>
</evidence>
<dbReference type="GO" id="GO:0016020">
    <property type="term" value="C:membrane"/>
    <property type="evidence" value="ECO:0007669"/>
    <property type="project" value="InterPro"/>
</dbReference>
<dbReference type="PANTHER" id="PTHR32089">
    <property type="entry name" value="METHYL-ACCEPTING CHEMOTAXIS PROTEIN MCPB"/>
    <property type="match status" value="1"/>
</dbReference>
<feature type="domain" description="HAMP" evidence="8">
    <location>
        <begin position="388"/>
        <end position="426"/>
    </location>
</feature>
<sequence length="731" mass="76751">MPRLTSVRTRMLVFLLPLTAVAVAVVTLLALSRASSAEKTSRFAEMQRLSAAGANDFDAQVRENQGVGRSLATLAEGLDGKADRTEVNAIVHRFLDRNPQVVGAYVGYDPNAFDGADAAHKNEPGSDKTGRYGPYWNKISGKVTLDPLVDQEASDYWNQPKKTHADSVIEPYLYDGLLMTSYTSPVERAGKFIGIGGVDVSLGAINTDVGKLRILDSGYGLLVSNGGTFVAAPDKGVVGKQSLSKLGAAKHNPVLARAAKDIAAGHAGQAETTDPFTGKHVVLTWAPVKSGKWGYITSVPVSEVLAPISKLRTATLLTSLFLLVLVGAAIWWFAVRLARPIVAVTDAAERVSQGDVDVAIEVKGHDELARLGTAFQHTVDYLQEMAGHADRIAHGDLTQEVEPRSDEDRLGVAVRDMRRKLAGLVGAVSESSQLLSTASREMASTSEEAGRAVGEIASAVSDVAQGAERQVRAIEAARSATAEVGLATESSAQSAQETAAAAAEARQIAAEGQHAVSEATEAMRQVRESSGQVTEVMHQLANKSEQIGGIIETITGIAGQTNLLALNAAIEAARAGEQGKGFAVVAEEVRKLAEESQRAAASIADLVQEIQAETNHAVFVVEAGAERSEQGAATVEQAREAFERIGASVDGMSSRVDSIAAAVAQIASSAERVQDDMIEVAAVAEESSASSEQVSASTQQTSASAQEIAASAQQLAGTATELERLVAQFRV</sequence>
<evidence type="ECO:0000313" key="10">
    <source>
        <dbReference type="Proteomes" id="UP001149140"/>
    </source>
</evidence>
<evidence type="ECO:0000256" key="6">
    <source>
        <dbReference type="SAM" id="Phobius"/>
    </source>
</evidence>
<dbReference type="Gene3D" id="6.10.340.10">
    <property type="match status" value="1"/>
</dbReference>
<feature type="domain" description="HAMP" evidence="8">
    <location>
        <begin position="335"/>
        <end position="387"/>
    </location>
</feature>
<dbReference type="CDD" id="cd11386">
    <property type="entry name" value="MCP_signal"/>
    <property type="match status" value="1"/>
</dbReference>
<protein>
    <submittedName>
        <fullName evidence="9">Methyl-accepting chemotaxis protein</fullName>
    </submittedName>
</protein>
<dbReference type="PROSITE" id="PS50885">
    <property type="entry name" value="HAMP"/>
    <property type="match status" value="2"/>
</dbReference>
<evidence type="ECO:0000256" key="1">
    <source>
        <dbReference type="ARBA" id="ARBA00022692"/>
    </source>
</evidence>
<dbReference type="SUPFAM" id="SSF58104">
    <property type="entry name" value="Methyl-accepting chemotaxis protein (MCP) signaling domain"/>
    <property type="match status" value="1"/>
</dbReference>
<keyword evidence="3 5" id="KW-0807">Transducer</keyword>
<dbReference type="AlphaFoldDB" id="A0A9X3MUK1"/>
<dbReference type="RefSeq" id="WP_270041428.1">
    <property type="nucleotide sequence ID" value="NZ_JAPDOD010000017.1"/>
</dbReference>
<dbReference type="Pfam" id="PF00672">
    <property type="entry name" value="HAMP"/>
    <property type="match status" value="1"/>
</dbReference>
<dbReference type="PANTHER" id="PTHR32089:SF112">
    <property type="entry name" value="LYSOZYME-LIKE PROTEIN-RELATED"/>
    <property type="match status" value="1"/>
</dbReference>
<gene>
    <name evidence="9" type="ORF">OM076_18105</name>
</gene>
<dbReference type="GO" id="GO:0007165">
    <property type="term" value="P:signal transduction"/>
    <property type="evidence" value="ECO:0007669"/>
    <property type="project" value="UniProtKB-KW"/>
</dbReference>
<evidence type="ECO:0000256" key="4">
    <source>
        <dbReference type="ARBA" id="ARBA00029447"/>
    </source>
</evidence>
<dbReference type="Gene3D" id="3.30.450.20">
    <property type="entry name" value="PAS domain"/>
    <property type="match status" value="2"/>
</dbReference>
<proteinExistence type="inferred from homology"/>
<dbReference type="InterPro" id="IPR003660">
    <property type="entry name" value="HAMP_dom"/>
</dbReference>
<dbReference type="Gene3D" id="1.10.287.950">
    <property type="entry name" value="Methyl-accepting chemotaxis protein"/>
    <property type="match status" value="1"/>
</dbReference>
<dbReference type="SMART" id="SM00304">
    <property type="entry name" value="HAMP"/>
    <property type="match status" value="2"/>
</dbReference>
<dbReference type="GO" id="GO:0004888">
    <property type="term" value="F:transmembrane signaling receptor activity"/>
    <property type="evidence" value="ECO:0007669"/>
    <property type="project" value="InterPro"/>
</dbReference>
<dbReference type="Pfam" id="PF22673">
    <property type="entry name" value="MCP-like_PDC_1"/>
    <property type="match status" value="1"/>
</dbReference>
<evidence type="ECO:0000256" key="5">
    <source>
        <dbReference type="PROSITE-ProRule" id="PRU00284"/>
    </source>
</evidence>
<dbReference type="CDD" id="cd12913">
    <property type="entry name" value="PDC1_MCP_like"/>
    <property type="match status" value="1"/>
</dbReference>
<dbReference type="InterPro" id="IPR004090">
    <property type="entry name" value="Chemotax_Me-accpt_rcpt"/>
</dbReference>
<evidence type="ECO:0000313" key="9">
    <source>
        <dbReference type="EMBL" id="MDA0162191.1"/>
    </source>
</evidence>
<dbReference type="PROSITE" id="PS50111">
    <property type="entry name" value="CHEMOTAXIS_TRANSDUC_2"/>
    <property type="match status" value="1"/>
</dbReference>
<organism evidence="9 10">
    <name type="scientific">Solirubrobacter ginsenosidimutans</name>
    <dbReference type="NCBI Taxonomy" id="490573"/>
    <lineage>
        <taxon>Bacteria</taxon>
        <taxon>Bacillati</taxon>
        <taxon>Actinomycetota</taxon>
        <taxon>Thermoleophilia</taxon>
        <taxon>Solirubrobacterales</taxon>
        <taxon>Solirubrobacteraceae</taxon>
        <taxon>Solirubrobacter</taxon>
    </lineage>
</organism>
<keyword evidence="6" id="KW-0472">Membrane</keyword>
<dbReference type="EMBL" id="JAPDOD010000017">
    <property type="protein sequence ID" value="MDA0162191.1"/>
    <property type="molecule type" value="Genomic_DNA"/>
</dbReference>
<evidence type="ECO:0000259" key="7">
    <source>
        <dbReference type="PROSITE" id="PS50111"/>
    </source>
</evidence>
<dbReference type="CDD" id="cd06225">
    <property type="entry name" value="HAMP"/>
    <property type="match status" value="2"/>
</dbReference>
<dbReference type="SMART" id="SM00283">
    <property type="entry name" value="MA"/>
    <property type="match status" value="1"/>
</dbReference>
<dbReference type="GO" id="GO:0006935">
    <property type="term" value="P:chemotaxis"/>
    <property type="evidence" value="ECO:0007669"/>
    <property type="project" value="InterPro"/>
</dbReference>
<evidence type="ECO:0000256" key="2">
    <source>
        <dbReference type="ARBA" id="ARBA00022989"/>
    </source>
</evidence>